<keyword evidence="4" id="KW-0964">Secreted</keyword>
<dbReference type="GO" id="GO:0048295">
    <property type="term" value="P:positive regulation of isotype switching to IgE isotypes"/>
    <property type="evidence" value="ECO:0007669"/>
    <property type="project" value="Ensembl"/>
</dbReference>
<evidence type="ECO:0000256" key="11">
    <source>
        <dbReference type="ARBA" id="ARBA00081040"/>
    </source>
</evidence>
<dbReference type="Pfam" id="PF06875">
    <property type="entry name" value="PRF"/>
    <property type="match status" value="1"/>
</dbReference>
<keyword evidence="6" id="KW-0325">Glycoprotein</keyword>
<dbReference type="PANTHER" id="PTHR21353:SF7">
    <property type="entry name" value="CARDIOTROPHIN-LIKE CYTOKINE FACTOR 1"/>
    <property type="match status" value="1"/>
</dbReference>
<comment type="subunit">
    <text evidence="8">Forms a heteromeric complex with cardiotrophin-like cytokine CRLF1/CLF-1; the CRLF1-CLCF1 complex is a ligand for the ciliary neurotrophic factor receptor/CNTFR. The CRLF1-CLCF1 heterodimer binds SORL1 (via N-terminal ectodomain); within this complex, the interaction is mediated predominantly by the CRLF1 moiety. The tripartite signaling complex formed by CRLF1, CLCF1 and CNTFR also binds SORL1.</text>
</comment>
<evidence type="ECO:0000256" key="4">
    <source>
        <dbReference type="ARBA" id="ARBA00022525"/>
    </source>
</evidence>
<dbReference type="GO" id="GO:0030890">
    <property type="term" value="P:positive regulation of B cell proliferation"/>
    <property type="evidence" value="ECO:0007669"/>
    <property type="project" value="Ensembl"/>
</dbReference>
<dbReference type="GeneTree" id="ENSGT00510000048856"/>
<keyword evidence="14" id="KW-1185">Reference proteome</keyword>
<feature type="region of interest" description="Disordered" evidence="12">
    <location>
        <begin position="1"/>
        <end position="25"/>
    </location>
</feature>
<protein>
    <recommendedName>
        <fullName evidence="9">Cardiotrophin-like cytokine factor 1</fullName>
    </recommendedName>
    <alternativeName>
        <fullName evidence="10">B-cell-stimulating factor 3</fullName>
    </alternativeName>
    <alternativeName>
        <fullName evidence="11">Novel neurotrophin-1</fullName>
    </alternativeName>
</protein>
<evidence type="ECO:0000313" key="14">
    <source>
        <dbReference type="Proteomes" id="UP000472272"/>
    </source>
</evidence>
<accession>A0A670IYN5</accession>
<dbReference type="GO" id="GO:0005127">
    <property type="term" value="F:ciliary neurotrophic factor receptor binding"/>
    <property type="evidence" value="ECO:0007669"/>
    <property type="project" value="Ensembl"/>
</dbReference>
<dbReference type="PANTHER" id="PTHR21353">
    <property type="match status" value="1"/>
</dbReference>
<comment type="subcellular location">
    <subcellularLocation>
        <location evidence="1">Secreted</location>
    </subcellularLocation>
</comment>
<dbReference type="Proteomes" id="UP000472272">
    <property type="component" value="Chromosome 1"/>
</dbReference>
<organism evidence="13 14">
    <name type="scientific">Podarcis muralis</name>
    <name type="common">Wall lizard</name>
    <name type="synonym">Lacerta muralis</name>
    <dbReference type="NCBI Taxonomy" id="64176"/>
    <lineage>
        <taxon>Eukaryota</taxon>
        <taxon>Metazoa</taxon>
        <taxon>Chordata</taxon>
        <taxon>Craniata</taxon>
        <taxon>Vertebrata</taxon>
        <taxon>Euteleostomi</taxon>
        <taxon>Lepidosauria</taxon>
        <taxon>Squamata</taxon>
        <taxon>Bifurcata</taxon>
        <taxon>Unidentata</taxon>
        <taxon>Episquamata</taxon>
        <taxon>Laterata</taxon>
        <taxon>Lacertibaenia</taxon>
        <taxon>Lacertidae</taxon>
        <taxon>Podarcis</taxon>
    </lineage>
</organism>
<dbReference type="GO" id="GO:0005615">
    <property type="term" value="C:extracellular space"/>
    <property type="evidence" value="ECO:0007669"/>
    <property type="project" value="UniProtKB-KW"/>
</dbReference>
<evidence type="ECO:0000256" key="2">
    <source>
        <dbReference type="ARBA" id="ARBA00007432"/>
    </source>
</evidence>
<dbReference type="SUPFAM" id="SSF47266">
    <property type="entry name" value="4-helical cytokines"/>
    <property type="match status" value="1"/>
</dbReference>
<dbReference type="AlphaFoldDB" id="A0A670IYN5"/>
<keyword evidence="3" id="KW-0202">Cytokine</keyword>
<evidence type="ECO:0000313" key="13">
    <source>
        <dbReference type="Ensembl" id="ENSPMRP00000016901.1"/>
    </source>
</evidence>
<dbReference type="GO" id="GO:0030183">
    <property type="term" value="P:B cell differentiation"/>
    <property type="evidence" value="ECO:0007669"/>
    <property type="project" value="Ensembl"/>
</dbReference>
<dbReference type="GO" id="GO:0005125">
    <property type="term" value="F:cytokine activity"/>
    <property type="evidence" value="ECO:0007669"/>
    <property type="project" value="UniProtKB-KW"/>
</dbReference>
<evidence type="ECO:0000256" key="5">
    <source>
        <dbReference type="ARBA" id="ARBA00022729"/>
    </source>
</evidence>
<dbReference type="GO" id="GO:0097058">
    <property type="term" value="C:CRLF-CLCF1 complex"/>
    <property type="evidence" value="ECO:0007669"/>
    <property type="project" value="Ensembl"/>
</dbReference>
<evidence type="ECO:0000256" key="1">
    <source>
        <dbReference type="ARBA" id="ARBA00004613"/>
    </source>
</evidence>
<evidence type="ECO:0000256" key="7">
    <source>
        <dbReference type="ARBA" id="ARBA00058915"/>
    </source>
</evidence>
<evidence type="ECO:0000256" key="12">
    <source>
        <dbReference type="SAM" id="MobiDB-lite"/>
    </source>
</evidence>
<reference evidence="13" key="3">
    <citation type="submission" date="2025-09" db="UniProtKB">
        <authorList>
            <consortium name="Ensembl"/>
        </authorList>
    </citation>
    <scope>IDENTIFICATION</scope>
</reference>
<gene>
    <name evidence="13" type="primary">CLCF1</name>
</gene>
<dbReference type="GO" id="GO:0097059">
    <property type="term" value="C:CNTFR-CLCF1 complex"/>
    <property type="evidence" value="ECO:0007669"/>
    <property type="project" value="Ensembl"/>
</dbReference>
<dbReference type="GO" id="GO:0007259">
    <property type="term" value="P:cell surface receptor signaling pathway via JAK-STAT"/>
    <property type="evidence" value="ECO:0007669"/>
    <property type="project" value="Ensembl"/>
</dbReference>
<evidence type="ECO:0000256" key="9">
    <source>
        <dbReference type="ARBA" id="ARBA00072651"/>
    </source>
</evidence>
<evidence type="ECO:0000256" key="10">
    <source>
        <dbReference type="ARBA" id="ARBA00079727"/>
    </source>
</evidence>
<dbReference type="Ensembl" id="ENSPMRT00000018009.1">
    <property type="protein sequence ID" value="ENSPMRP00000016901.1"/>
    <property type="gene ID" value="ENSPMRG00000011218.1"/>
</dbReference>
<dbReference type="GO" id="GO:0048711">
    <property type="term" value="P:positive regulation of astrocyte differentiation"/>
    <property type="evidence" value="ECO:0007669"/>
    <property type="project" value="Ensembl"/>
</dbReference>
<evidence type="ECO:0000256" key="6">
    <source>
        <dbReference type="ARBA" id="ARBA00023180"/>
    </source>
</evidence>
<dbReference type="OMA" id="WRSLNDN"/>
<dbReference type="GO" id="GO:0043524">
    <property type="term" value="P:negative regulation of neuron apoptotic process"/>
    <property type="evidence" value="ECO:0007669"/>
    <property type="project" value="Ensembl"/>
</dbReference>
<dbReference type="InterPro" id="IPR009079">
    <property type="entry name" value="4_helix_cytokine-like_core"/>
</dbReference>
<reference evidence="13" key="2">
    <citation type="submission" date="2025-08" db="UniProtKB">
        <authorList>
            <consortium name="Ensembl"/>
        </authorList>
    </citation>
    <scope>IDENTIFICATION</scope>
</reference>
<sequence>MFGNQSATSDWLQEAPAANRKQQKPRQTFGFQKQFANRNSHFQVCSVREPKHLRTKLLMTLAALSTLSLCLLPGNGGVRWEWAMQALLPLSQCSLRPQLLTSVLPAGDSWGILAFLCATLWNLPVVPALNSTDQVTTTRQSIQQTYDLTRYLEHQLHSLAATYLSYLGPPFNEPDFDPPRLIGAEAVPSATVDFQEWHSLNDNARLAANYQAYSHLLCYLSTMDGKSPVAMPTLRHSLAHFRASLQGLLGSIAGIMASLGYQLPPTPTDGTPPLRSQFLRKMDDFWLLKELQTWLWRSAKDFNRLRKRVPPSAVMLHLESRGF</sequence>
<keyword evidence="5" id="KW-0732">Signal</keyword>
<dbReference type="InterPro" id="IPR010681">
    <property type="entry name" value="PRF/CT"/>
</dbReference>
<evidence type="ECO:0000256" key="3">
    <source>
        <dbReference type="ARBA" id="ARBA00022514"/>
    </source>
</evidence>
<comment type="function">
    <text evidence="7">In complex with CRLF1, forms a heterodimeric neurotropic cytokine that plays a crucial role during neuronal development. Also stimulates B-cells. Binds to and activates the ILST/gp130 receptor.</text>
</comment>
<name>A0A670IYN5_PODMU</name>
<reference evidence="13 14" key="1">
    <citation type="journal article" date="2019" name="Proc. Natl. Acad. Sci. U.S.A.">
        <title>Regulatory changes in pterin and carotenoid genes underlie balanced color polymorphisms in the wall lizard.</title>
        <authorList>
            <person name="Andrade P."/>
            <person name="Pinho C."/>
            <person name="Perez I de Lanuza G."/>
            <person name="Afonso S."/>
            <person name="Brejcha J."/>
            <person name="Rubin C.J."/>
            <person name="Wallerman O."/>
            <person name="Pereira P."/>
            <person name="Sabatino S.J."/>
            <person name="Bellati A."/>
            <person name="Pellitteri-Rosa D."/>
            <person name="Bosakova Z."/>
            <person name="Bunikis I."/>
            <person name="Carretero M.A."/>
            <person name="Feiner N."/>
            <person name="Marsik P."/>
            <person name="Pauperio F."/>
            <person name="Salvi D."/>
            <person name="Soler L."/>
            <person name="While G.M."/>
            <person name="Uller T."/>
            <person name="Font E."/>
            <person name="Andersson L."/>
            <person name="Carneiro M."/>
        </authorList>
    </citation>
    <scope>NUCLEOTIDE SEQUENCE</scope>
</reference>
<comment type="similarity">
    <text evidence="2">Belongs to the IL-6 superfamily.</text>
</comment>
<feature type="compositionally biased region" description="Polar residues" evidence="12">
    <location>
        <begin position="1"/>
        <end position="11"/>
    </location>
</feature>
<proteinExistence type="inferred from homology"/>
<dbReference type="FunFam" id="1.20.1250.10:FF:000005">
    <property type="entry name" value="cardiotrophin-like cytokine factor 1"/>
    <property type="match status" value="1"/>
</dbReference>
<evidence type="ECO:0000256" key="8">
    <source>
        <dbReference type="ARBA" id="ARBA00063092"/>
    </source>
</evidence>
<dbReference type="Gene3D" id="1.20.1250.10">
    <property type="match status" value="1"/>
</dbReference>